<sequence length="66" mass="7605">MNAEPAIERRGGRELQDEVEELVEAARSSREYGWLDEMLEQRYDARHRDRGHAFAAAEDQGETGRS</sequence>
<comment type="caution">
    <text evidence="1">The sequence shown here is derived from an EMBL/GenBank/DDBJ whole genome shotgun (WGS) entry which is preliminary data.</text>
</comment>
<evidence type="ECO:0000313" key="1">
    <source>
        <dbReference type="EMBL" id="KAH0530585.1"/>
    </source>
</evidence>
<dbReference type="EMBL" id="JAIMJC010000002">
    <property type="protein sequence ID" value="KAH0530585.1"/>
    <property type="molecule type" value="Genomic_DNA"/>
</dbReference>
<accession>A0A9P8KTA2</accession>
<keyword evidence="2" id="KW-1185">Reference proteome</keyword>
<dbReference type="Proteomes" id="UP000826573">
    <property type="component" value="Unassembled WGS sequence"/>
</dbReference>
<dbReference type="AlphaFoldDB" id="A0A9P8KTA2"/>
<evidence type="ECO:0000313" key="2">
    <source>
        <dbReference type="Proteomes" id="UP000826573"/>
    </source>
</evidence>
<reference evidence="1 2" key="1">
    <citation type="submission" date="2021-08" db="EMBL/GenBank/DDBJ databases">
        <title>The highly contiguous genome resource for Trichoderma semiorbis FJ059, a fungal antagonistic to plant pathogens.</title>
        <authorList>
            <person name="Liu T."/>
        </authorList>
    </citation>
    <scope>NUCLEOTIDE SEQUENCE [LARGE SCALE GENOMIC DNA]</scope>
    <source>
        <strain evidence="1 2">FJ059</strain>
    </source>
</reference>
<protein>
    <submittedName>
        <fullName evidence="1">Uncharacterized protein</fullName>
    </submittedName>
</protein>
<name>A0A9P8KTA2_9HYPO</name>
<proteinExistence type="predicted"/>
<gene>
    <name evidence="1" type="ORF">TsFJ059_005190</name>
</gene>
<organism evidence="1 2">
    <name type="scientific">Trichoderma semiorbis</name>
    <dbReference type="NCBI Taxonomy" id="1491008"/>
    <lineage>
        <taxon>Eukaryota</taxon>
        <taxon>Fungi</taxon>
        <taxon>Dikarya</taxon>
        <taxon>Ascomycota</taxon>
        <taxon>Pezizomycotina</taxon>
        <taxon>Sordariomycetes</taxon>
        <taxon>Hypocreomycetidae</taxon>
        <taxon>Hypocreales</taxon>
        <taxon>Hypocreaceae</taxon>
        <taxon>Trichoderma</taxon>
    </lineage>
</organism>